<protein>
    <submittedName>
        <fullName evidence="1">Uncharacterized protein</fullName>
    </submittedName>
</protein>
<evidence type="ECO:0000313" key="1">
    <source>
        <dbReference type="EMBL" id="UPK91811.1"/>
    </source>
</evidence>
<accession>A0ACD3YS83</accession>
<keyword evidence="2" id="KW-1185">Reference proteome</keyword>
<reference evidence="1" key="1">
    <citation type="submission" date="2021-11" db="EMBL/GenBank/DDBJ databases">
        <title>Fusarium solani-melongenae Genome sequencing and assembly.</title>
        <authorList>
            <person name="Xie S."/>
            <person name="Huang L."/>
            <person name="Zhang X."/>
        </authorList>
    </citation>
    <scope>NUCLEOTIDE SEQUENCE</scope>
    <source>
        <strain evidence="1">CRI 24-3</strain>
    </source>
</reference>
<dbReference type="Proteomes" id="UP000830768">
    <property type="component" value="Chromosome 2"/>
</dbReference>
<sequence>MKAETTWIDGQPYGPPSMAAETSYGLCREYDIYKVIGGHRRITTCFGLVHDDDGNAIALKLERATKGNLRHFIEETPEIPSMGRRLEMAGPVAEGVAYLHSRGVMWGDLSTRNVLVFGDDSLRVCDFASSALEKVCPEFGIHTYEPAYGPALPEDQAYTLSMMQRELYALGSAIHEITTWKSPSAGISRDIWDIAESGTMPVIANNNVARDIVTRCWNFECDSAGDVVDDLAAVLEKLPKD</sequence>
<evidence type="ECO:0000313" key="2">
    <source>
        <dbReference type="Proteomes" id="UP000830768"/>
    </source>
</evidence>
<gene>
    <name evidence="1" type="ORF">LCI18_002746</name>
</gene>
<organism evidence="1 2">
    <name type="scientific">Fusarium solani subsp. cucurbitae</name>
    <name type="common">Neocosmosporum cucurbitae</name>
    <dbReference type="NCBI Taxonomy" id="2747967"/>
    <lineage>
        <taxon>Eukaryota</taxon>
        <taxon>Fungi</taxon>
        <taxon>Dikarya</taxon>
        <taxon>Ascomycota</taxon>
        <taxon>Pezizomycotina</taxon>
        <taxon>Sordariomycetes</taxon>
        <taxon>Hypocreomycetidae</taxon>
        <taxon>Hypocreales</taxon>
        <taxon>Nectriaceae</taxon>
        <taxon>Fusarium</taxon>
        <taxon>Fusarium solani species complex</taxon>
    </lineage>
</organism>
<name>A0ACD3YS83_FUSSC</name>
<proteinExistence type="predicted"/>
<dbReference type="EMBL" id="CP090031">
    <property type="protein sequence ID" value="UPK91811.1"/>
    <property type="molecule type" value="Genomic_DNA"/>
</dbReference>